<dbReference type="InterPro" id="IPR032710">
    <property type="entry name" value="NTF2-like_dom_sf"/>
</dbReference>
<proteinExistence type="inferred from homology"/>
<evidence type="ECO:0000256" key="1">
    <source>
        <dbReference type="ARBA" id="ARBA00010641"/>
    </source>
</evidence>
<dbReference type="InterPro" id="IPR013324">
    <property type="entry name" value="RNA_pol_sigma_r3/r4-like"/>
</dbReference>
<dbReference type="AlphaFoldDB" id="A0A3S0RDK2"/>
<dbReference type="Gene3D" id="1.10.1740.10">
    <property type="match status" value="1"/>
</dbReference>
<name>A0A3S0RDK2_9HYPH</name>
<keyword evidence="2" id="KW-0805">Transcription regulation</keyword>
<dbReference type="SUPFAM" id="SSF88659">
    <property type="entry name" value="Sigma3 and sigma4 domains of RNA polymerase sigma factors"/>
    <property type="match status" value="1"/>
</dbReference>
<accession>A0A3S0RDK2</accession>
<evidence type="ECO:0000256" key="3">
    <source>
        <dbReference type="ARBA" id="ARBA00023082"/>
    </source>
</evidence>
<dbReference type="Pfam" id="PF04542">
    <property type="entry name" value="Sigma70_r2"/>
    <property type="match status" value="1"/>
</dbReference>
<dbReference type="EMBL" id="RJTH01000001">
    <property type="protein sequence ID" value="RUM27642.1"/>
    <property type="molecule type" value="Genomic_DNA"/>
</dbReference>
<dbReference type="InterPro" id="IPR007627">
    <property type="entry name" value="RNA_pol_sigma70_r2"/>
</dbReference>
<gene>
    <name evidence="7" type="ORF">EFQ99_04065</name>
</gene>
<organism evidence="7 8">
    <name type="scientific">Rhizobium vallis</name>
    <dbReference type="NCBI Taxonomy" id="634290"/>
    <lineage>
        <taxon>Bacteria</taxon>
        <taxon>Pseudomonadati</taxon>
        <taxon>Pseudomonadota</taxon>
        <taxon>Alphaproteobacteria</taxon>
        <taxon>Hyphomicrobiales</taxon>
        <taxon>Rhizobiaceae</taxon>
        <taxon>Rhizobium/Agrobacterium group</taxon>
        <taxon>Rhizobium</taxon>
    </lineage>
</organism>
<evidence type="ECO:0000313" key="7">
    <source>
        <dbReference type="EMBL" id="RUM27642.1"/>
    </source>
</evidence>
<dbReference type="GO" id="GO:0006352">
    <property type="term" value="P:DNA-templated transcription initiation"/>
    <property type="evidence" value="ECO:0007669"/>
    <property type="project" value="InterPro"/>
</dbReference>
<evidence type="ECO:0000256" key="5">
    <source>
        <dbReference type="ARBA" id="ARBA00023163"/>
    </source>
</evidence>
<dbReference type="InterPro" id="IPR039425">
    <property type="entry name" value="RNA_pol_sigma-70-like"/>
</dbReference>
<dbReference type="InterPro" id="IPR014284">
    <property type="entry name" value="RNA_pol_sigma-70_dom"/>
</dbReference>
<evidence type="ECO:0000256" key="4">
    <source>
        <dbReference type="ARBA" id="ARBA00023125"/>
    </source>
</evidence>
<dbReference type="NCBIfam" id="TIGR02937">
    <property type="entry name" value="sigma70-ECF"/>
    <property type="match status" value="1"/>
</dbReference>
<dbReference type="SUPFAM" id="SSF88946">
    <property type="entry name" value="Sigma2 domain of RNA polymerase sigma factors"/>
    <property type="match status" value="1"/>
</dbReference>
<dbReference type="GO" id="GO:0003677">
    <property type="term" value="F:DNA binding"/>
    <property type="evidence" value="ECO:0007669"/>
    <property type="project" value="UniProtKB-KW"/>
</dbReference>
<comment type="similarity">
    <text evidence="1">Belongs to the sigma-70 factor family. ECF subfamily.</text>
</comment>
<keyword evidence="5" id="KW-0804">Transcription</keyword>
<dbReference type="InterPro" id="IPR036388">
    <property type="entry name" value="WH-like_DNA-bd_sf"/>
</dbReference>
<keyword evidence="8" id="KW-1185">Reference proteome</keyword>
<dbReference type="OrthoDB" id="7193272at2"/>
<comment type="caution">
    <text evidence="7">The sequence shown here is derived from an EMBL/GenBank/DDBJ whole genome shotgun (WGS) entry which is preliminary data.</text>
</comment>
<dbReference type="Gene3D" id="1.10.10.10">
    <property type="entry name" value="Winged helix-like DNA-binding domain superfamily/Winged helix DNA-binding domain"/>
    <property type="match status" value="1"/>
</dbReference>
<dbReference type="PANTHER" id="PTHR43133">
    <property type="entry name" value="RNA POLYMERASE ECF-TYPE SIGMA FACTO"/>
    <property type="match status" value="1"/>
</dbReference>
<dbReference type="SUPFAM" id="SSF54427">
    <property type="entry name" value="NTF2-like"/>
    <property type="match status" value="1"/>
</dbReference>
<keyword evidence="3" id="KW-0731">Sigma factor</keyword>
<sequence>MRSKLHRYCARMTGSVIDGEDVVQDALVKAIEAAPSAGPIANPEGWLFRIAHNAALDFLRRRARERTLEFTEDTDMVVETRSAIEDREIVAASLRTFMRLPLSQRSSVILADVLGNSLRETAEIVDGNVLAIKGALQRGRERLRGFAAEDDNGPVPELDEPDRQRLKTYVDLFNAHDFDAIKAMLAEDIRFEVVNKVRRDGKSALPYFTNYGARPHWRLLAGFVDGRPAALVYDGEDPDERIKYFVLLEWTGDQVTSIRDFVFARYAMEGADIRVMD</sequence>
<feature type="domain" description="RNA polymerase sigma-70 region 2" evidence="6">
    <location>
        <begin position="3"/>
        <end position="64"/>
    </location>
</feature>
<dbReference type="Proteomes" id="UP000278823">
    <property type="component" value="Unassembled WGS sequence"/>
</dbReference>
<dbReference type="PANTHER" id="PTHR43133:SF8">
    <property type="entry name" value="RNA POLYMERASE SIGMA FACTOR HI_1459-RELATED"/>
    <property type="match status" value="1"/>
</dbReference>
<evidence type="ECO:0000256" key="2">
    <source>
        <dbReference type="ARBA" id="ARBA00023015"/>
    </source>
</evidence>
<dbReference type="Gene3D" id="3.10.450.50">
    <property type="match status" value="1"/>
</dbReference>
<evidence type="ECO:0000259" key="6">
    <source>
        <dbReference type="Pfam" id="PF04542"/>
    </source>
</evidence>
<dbReference type="InterPro" id="IPR013325">
    <property type="entry name" value="RNA_pol_sigma_r2"/>
</dbReference>
<evidence type="ECO:0000313" key="8">
    <source>
        <dbReference type="Proteomes" id="UP000278823"/>
    </source>
</evidence>
<keyword evidence="4" id="KW-0238">DNA-binding</keyword>
<reference evidence="8" key="1">
    <citation type="submission" date="2018-11" db="EMBL/GenBank/DDBJ databases">
        <title>Rhizobium chutanense sp. nov., isolated from root nodules of Phaseolus vulgaris in China.</title>
        <authorList>
            <person name="Huo Y."/>
        </authorList>
    </citation>
    <scope>NUCLEOTIDE SEQUENCE [LARGE SCALE GENOMIC DNA]</scope>
    <source>
        <strain evidence="8">CCBAU 65647</strain>
    </source>
</reference>
<protein>
    <submittedName>
        <fullName evidence="7">Sigma-70 family RNA polymerase sigma factor</fullName>
    </submittedName>
</protein>
<dbReference type="GO" id="GO:0016987">
    <property type="term" value="F:sigma factor activity"/>
    <property type="evidence" value="ECO:0007669"/>
    <property type="project" value="UniProtKB-KW"/>
</dbReference>